<reference evidence="1" key="1">
    <citation type="journal article" date="2011" name="Genome Biol.">
        <title>The draft genome of the carcinogenic human liver fluke Clonorchis sinensis.</title>
        <authorList>
            <person name="Wang X."/>
            <person name="Chen W."/>
            <person name="Huang Y."/>
            <person name="Sun J."/>
            <person name="Men J."/>
            <person name="Liu H."/>
            <person name="Luo F."/>
            <person name="Guo L."/>
            <person name="Lv X."/>
            <person name="Deng C."/>
            <person name="Zhou C."/>
            <person name="Fan Y."/>
            <person name="Li X."/>
            <person name="Huang L."/>
            <person name="Hu Y."/>
            <person name="Liang C."/>
            <person name="Hu X."/>
            <person name="Xu J."/>
            <person name="Yu X."/>
        </authorList>
    </citation>
    <scope>NUCLEOTIDE SEQUENCE [LARGE SCALE GENOMIC DNA]</scope>
    <source>
        <strain evidence="1">Henan</strain>
    </source>
</reference>
<evidence type="ECO:0000313" key="2">
    <source>
        <dbReference type="Proteomes" id="UP000008909"/>
    </source>
</evidence>
<keyword evidence="2" id="KW-1185">Reference proteome</keyword>
<name>G7YXL0_CLOSI</name>
<dbReference type="Proteomes" id="UP000008909">
    <property type="component" value="Unassembled WGS sequence"/>
</dbReference>
<protein>
    <submittedName>
        <fullName evidence="1">Uncharacterized protein</fullName>
    </submittedName>
</protein>
<accession>G7YXL0</accession>
<feature type="non-terminal residue" evidence="1">
    <location>
        <position position="1"/>
    </location>
</feature>
<sequence>VFVPVHRGKPFAETSVLPTPTRFPDQLEGSDVDCTSNGDLPVVGCMEARCVSNTIGRVHSTVTYFGRQPLLIRSWALSRSKSYVLVYSVCHLMIFDDQIPSQDARYHEQHNIRIGGVPGTYAGFTQTAFRNGSGTFPIPCLPLHPYYSFRTTGRIRTNLPGPSSATRLLAPIMILVASPSTNGDCQITTYREENESVEELEFWQTTGLRKQPTIICPSTLLSTSWDVALCLSGERQMPNDKYKTGPGNLGEILDPVYQSVNPVDQGQQQFFGISSISPPIIVGSSWVNCKKNTPTQRDVITPRLVAYVALCAEDAEIPSVFDHRCLQSIVRVWWEHRISKDESTQFLKLIMMESNTDQHVQTLYEKTTATGTEANSIVELHVFKRRTGMRTNAARNIRTVPNIIKCKTAAPLTGKRNRTTKIQLIDWMKTEPFIVLLFPIRGFRCADELPMPNKAKSRWPARIKTGVSPSEKFVCVLEGPEASVSGDEPECTDD</sequence>
<organism evidence="1 2">
    <name type="scientific">Clonorchis sinensis</name>
    <name type="common">Chinese liver fluke</name>
    <dbReference type="NCBI Taxonomy" id="79923"/>
    <lineage>
        <taxon>Eukaryota</taxon>
        <taxon>Metazoa</taxon>
        <taxon>Spiralia</taxon>
        <taxon>Lophotrochozoa</taxon>
        <taxon>Platyhelminthes</taxon>
        <taxon>Trematoda</taxon>
        <taxon>Digenea</taxon>
        <taxon>Opisthorchiida</taxon>
        <taxon>Opisthorchiata</taxon>
        <taxon>Opisthorchiidae</taxon>
        <taxon>Clonorchis</taxon>
    </lineage>
</organism>
<evidence type="ECO:0000313" key="1">
    <source>
        <dbReference type="EMBL" id="GAA57690.1"/>
    </source>
</evidence>
<reference key="2">
    <citation type="submission" date="2011-10" db="EMBL/GenBank/DDBJ databases">
        <title>The genome and transcriptome sequence of Clonorchis sinensis provide insights into the carcinogenic liver fluke.</title>
        <authorList>
            <person name="Wang X."/>
            <person name="Huang Y."/>
            <person name="Chen W."/>
            <person name="Liu H."/>
            <person name="Guo L."/>
            <person name="Chen Y."/>
            <person name="Luo F."/>
            <person name="Zhou W."/>
            <person name="Sun J."/>
            <person name="Mao Q."/>
            <person name="Liang P."/>
            <person name="Zhou C."/>
            <person name="Tian Y."/>
            <person name="Men J."/>
            <person name="Lv X."/>
            <person name="Huang L."/>
            <person name="Zhou J."/>
            <person name="Hu Y."/>
            <person name="Li R."/>
            <person name="Zhang F."/>
            <person name="Lei H."/>
            <person name="Li X."/>
            <person name="Hu X."/>
            <person name="Liang C."/>
            <person name="Xu J."/>
            <person name="Wu Z."/>
            <person name="Yu X."/>
        </authorList>
    </citation>
    <scope>NUCLEOTIDE SEQUENCE</scope>
    <source>
        <strain>Henan</strain>
    </source>
</reference>
<dbReference type="AlphaFoldDB" id="G7YXL0"/>
<dbReference type="EMBL" id="DF144959">
    <property type="protein sequence ID" value="GAA57690.1"/>
    <property type="molecule type" value="Genomic_DNA"/>
</dbReference>
<proteinExistence type="predicted"/>
<gene>
    <name evidence="1" type="ORF">CLF_113080</name>
</gene>